<dbReference type="Proteomes" id="UP000507695">
    <property type="component" value="Unassembled WGS sequence"/>
</dbReference>
<reference evidence="1" key="1">
    <citation type="submission" date="2019-04" db="EMBL/GenBank/DDBJ databases">
        <authorList>
            <consortium name="Pathogen Informatics"/>
        </authorList>
    </citation>
    <scope>NUCLEOTIDE SEQUENCE</scope>
    <source>
        <strain evidence="1">NCTC9183</strain>
    </source>
</reference>
<sequence length="63" mass="6536">MILATTNNNVSKKADATALTTLANRVTQTEKDITSTSSSVTTLNNKVDSISVGGTNLIKTPAL</sequence>
<proteinExistence type="predicted"/>
<dbReference type="Gene3D" id="1.20.5.340">
    <property type="match status" value="1"/>
</dbReference>
<gene>
    <name evidence="1" type="ORF">NCTC9183_03132</name>
</gene>
<name>A0A4P0Y2J1_KLEPN</name>
<protein>
    <submittedName>
        <fullName evidence="1">Gp21</fullName>
    </submittedName>
</protein>
<accession>A0A4P0Y2J1</accession>
<dbReference type="EMBL" id="CABDVL010000003">
    <property type="protein sequence ID" value="VTM54652.1"/>
    <property type="molecule type" value="Genomic_DNA"/>
</dbReference>
<dbReference type="AlphaFoldDB" id="A0A4P0Y2J1"/>
<evidence type="ECO:0000313" key="1">
    <source>
        <dbReference type="EMBL" id="VTM54652.1"/>
    </source>
</evidence>
<organism evidence="1">
    <name type="scientific">Klebsiella pneumoniae</name>
    <dbReference type="NCBI Taxonomy" id="573"/>
    <lineage>
        <taxon>Bacteria</taxon>
        <taxon>Pseudomonadati</taxon>
        <taxon>Pseudomonadota</taxon>
        <taxon>Gammaproteobacteria</taxon>
        <taxon>Enterobacterales</taxon>
        <taxon>Enterobacteriaceae</taxon>
        <taxon>Klebsiella/Raoultella group</taxon>
        <taxon>Klebsiella</taxon>
        <taxon>Klebsiella pneumoniae complex</taxon>
    </lineage>
</organism>